<name>A0A433Q7U3_9FUNG</name>
<evidence type="ECO:0000259" key="2">
    <source>
        <dbReference type="PROSITE" id="PS50006"/>
    </source>
</evidence>
<organism evidence="3 4">
    <name type="scientific">Jimgerdemannia flammicorona</name>
    <dbReference type="NCBI Taxonomy" id="994334"/>
    <lineage>
        <taxon>Eukaryota</taxon>
        <taxon>Fungi</taxon>
        <taxon>Fungi incertae sedis</taxon>
        <taxon>Mucoromycota</taxon>
        <taxon>Mucoromycotina</taxon>
        <taxon>Endogonomycetes</taxon>
        <taxon>Endogonales</taxon>
        <taxon>Endogonaceae</taxon>
        <taxon>Jimgerdemannia</taxon>
    </lineage>
</organism>
<dbReference type="Proteomes" id="UP000274822">
    <property type="component" value="Unassembled WGS sequence"/>
</dbReference>
<gene>
    <name evidence="3" type="ORF">BC938DRAFT_471572</name>
</gene>
<proteinExistence type="predicted"/>
<dbReference type="EMBL" id="RBNJ01011874">
    <property type="protein sequence ID" value="RUS25843.1"/>
    <property type="molecule type" value="Genomic_DNA"/>
</dbReference>
<sequence length="98" mass="10680">MNQVTASSPTNEGAVPYSSAGPAPPHMRIVPHLDSPRSLHFDVIDRDVPESTLIKIGRFTDRVFMPNRITFKSKVVSRGHAEIWTDGGKPASLTGNRG</sequence>
<evidence type="ECO:0000313" key="3">
    <source>
        <dbReference type="EMBL" id="RUS25843.1"/>
    </source>
</evidence>
<accession>A0A433Q7U3</accession>
<dbReference type="InterPro" id="IPR000253">
    <property type="entry name" value="FHA_dom"/>
</dbReference>
<dbReference type="InterPro" id="IPR008984">
    <property type="entry name" value="SMAD_FHA_dom_sf"/>
</dbReference>
<dbReference type="PROSITE" id="PS50006">
    <property type="entry name" value="FHA_DOMAIN"/>
    <property type="match status" value="1"/>
</dbReference>
<keyword evidence="4" id="KW-1185">Reference proteome</keyword>
<comment type="caution">
    <text evidence="3">The sequence shown here is derived from an EMBL/GenBank/DDBJ whole genome shotgun (WGS) entry which is preliminary data.</text>
</comment>
<reference evidence="3 4" key="1">
    <citation type="journal article" date="2018" name="New Phytol.">
        <title>Phylogenomics of Endogonaceae and evolution of mycorrhizas within Mucoromycota.</title>
        <authorList>
            <person name="Chang Y."/>
            <person name="Desiro A."/>
            <person name="Na H."/>
            <person name="Sandor L."/>
            <person name="Lipzen A."/>
            <person name="Clum A."/>
            <person name="Barry K."/>
            <person name="Grigoriev I.V."/>
            <person name="Martin F.M."/>
            <person name="Stajich J.E."/>
            <person name="Smith M.E."/>
            <person name="Bonito G."/>
            <person name="Spatafora J.W."/>
        </authorList>
    </citation>
    <scope>NUCLEOTIDE SEQUENCE [LARGE SCALE GENOMIC DNA]</scope>
    <source>
        <strain evidence="3 4">AD002</strain>
    </source>
</reference>
<dbReference type="SUPFAM" id="SSF49879">
    <property type="entry name" value="SMAD/FHA domain"/>
    <property type="match status" value="1"/>
</dbReference>
<protein>
    <recommendedName>
        <fullName evidence="2">FHA domain-containing protein</fullName>
    </recommendedName>
</protein>
<feature type="compositionally biased region" description="Polar residues" evidence="1">
    <location>
        <begin position="1"/>
        <end position="11"/>
    </location>
</feature>
<evidence type="ECO:0000256" key="1">
    <source>
        <dbReference type="SAM" id="MobiDB-lite"/>
    </source>
</evidence>
<dbReference type="AlphaFoldDB" id="A0A433Q7U3"/>
<feature type="domain" description="FHA" evidence="2">
    <location>
        <begin position="54"/>
        <end position="83"/>
    </location>
</feature>
<feature type="region of interest" description="Disordered" evidence="1">
    <location>
        <begin position="1"/>
        <end position="27"/>
    </location>
</feature>
<evidence type="ECO:0000313" key="4">
    <source>
        <dbReference type="Proteomes" id="UP000274822"/>
    </source>
</evidence>